<gene>
    <name evidence="2" type="ORF">PQ457_06690</name>
</gene>
<proteinExistence type="predicted"/>
<reference evidence="2 3" key="1">
    <citation type="submission" date="2023-02" db="EMBL/GenBank/DDBJ databases">
        <title>Genome sequence of Novosphingobium humi KACC 19094.</title>
        <authorList>
            <person name="Kim S."/>
            <person name="Heo J."/>
            <person name="Kwon S.-W."/>
        </authorList>
    </citation>
    <scope>NUCLEOTIDE SEQUENCE [LARGE SCALE GENOMIC DNA]</scope>
    <source>
        <strain evidence="2 3">KACC 19094</strain>
    </source>
</reference>
<protein>
    <submittedName>
        <fullName evidence="2">Helix-turn-helix transcriptional regulator</fullName>
    </submittedName>
</protein>
<evidence type="ECO:0000313" key="2">
    <source>
        <dbReference type="EMBL" id="WCT78644.1"/>
    </source>
</evidence>
<dbReference type="Proteomes" id="UP001218231">
    <property type="component" value="Chromosome"/>
</dbReference>
<dbReference type="PROSITE" id="PS50943">
    <property type="entry name" value="HTH_CROC1"/>
    <property type="match status" value="1"/>
</dbReference>
<dbReference type="InterPro" id="IPR010982">
    <property type="entry name" value="Lambda_DNA-bd_dom_sf"/>
</dbReference>
<name>A0ABY7U2R1_9SPHN</name>
<organism evidence="2 3">
    <name type="scientific">Novosphingobium humi</name>
    <dbReference type="NCBI Taxonomy" id="2282397"/>
    <lineage>
        <taxon>Bacteria</taxon>
        <taxon>Pseudomonadati</taxon>
        <taxon>Pseudomonadota</taxon>
        <taxon>Alphaproteobacteria</taxon>
        <taxon>Sphingomonadales</taxon>
        <taxon>Sphingomonadaceae</taxon>
        <taxon>Novosphingobium</taxon>
    </lineage>
</organism>
<dbReference type="Pfam" id="PF13443">
    <property type="entry name" value="HTH_26"/>
    <property type="match status" value="1"/>
</dbReference>
<dbReference type="EMBL" id="CP117417">
    <property type="protein sequence ID" value="WCT78644.1"/>
    <property type="molecule type" value="Genomic_DNA"/>
</dbReference>
<dbReference type="CDD" id="cd00093">
    <property type="entry name" value="HTH_XRE"/>
    <property type="match status" value="1"/>
</dbReference>
<dbReference type="RefSeq" id="WP_273618954.1">
    <property type="nucleotide sequence ID" value="NZ_CP117417.1"/>
</dbReference>
<accession>A0ABY7U2R1</accession>
<evidence type="ECO:0000259" key="1">
    <source>
        <dbReference type="PROSITE" id="PS50943"/>
    </source>
</evidence>
<dbReference type="Gene3D" id="1.10.260.40">
    <property type="entry name" value="lambda repressor-like DNA-binding domains"/>
    <property type="match status" value="1"/>
</dbReference>
<keyword evidence="3" id="KW-1185">Reference proteome</keyword>
<dbReference type="InterPro" id="IPR001387">
    <property type="entry name" value="Cro/C1-type_HTH"/>
</dbReference>
<feature type="domain" description="HTH cro/C1-type" evidence="1">
    <location>
        <begin position="7"/>
        <end position="60"/>
    </location>
</feature>
<evidence type="ECO:0000313" key="3">
    <source>
        <dbReference type="Proteomes" id="UP001218231"/>
    </source>
</evidence>
<dbReference type="SUPFAM" id="SSF47413">
    <property type="entry name" value="lambda repressor-like DNA-binding domains"/>
    <property type="match status" value="1"/>
</dbReference>
<sequence length="140" mass="15482">MICRDRLRRLMAIHRVAQKTLAKDLGISVQALARILNGAPFDFVKLPILARRFRVSQEYLLGETDDPSISAAEAAIDKEEWAILELYRQLAPSGRLAVAEIMRTMAQAGKTGLSRLQERKPEPFAGPGIRHGLTGYGARG</sequence>